<keyword evidence="8 9" id="KW-0472">Membrane</keyword>
<dbReference type="PANTHER" id="PTHR31503:SF79">
    <property type="entry name" value="CALCIUM-BINDING EF-HAND PROTEIN"/>
    <property type="match status" value="1"/>
</dbReference>
<feature type="transmembrane region" description="Helical" evidence="9">
    <location>
        <begin position="721"/>
        <end position="742"/>
    </location>
</feature>
<feature type="domain" description="EF-hand" evidence="11">
    <location>
        <begin position="478"/>
        <end position="513"/>
    </location>
</feature>
<evidence type="ECO:0000256" key="3">
    <source>
        <dbReference type="ARBA" id="ARBA00022449"/>
    </source>
</evidence>
<evidence type="ECO:0000256" key="1">
    <source>
        <dbReference type="ARBA" id="ARBA00004127"/>
    </source>
</evidence>
<keyword evidence="5" id="KW-0106">Calcium</keyword>
<evidence type="ECO:0000313" key="12">
    <source>
        <dbReference type="EMBL" id="CAK9182949.1"/>
    </source>
</evidence>
<dbReference type="GO" id="GO:0015369">
    <property type="term" value="F:calcium:proton antiporter activity"/>
    <property type="evidence" value="ECO:0007669"/>
    <property type="project" value="UniProtKB-ARBA"/>
</dbReference>
<feature type="transmembrane region" description="Helical" evidence="9">
    <location>
        <begin position="68"/>
        <end position="93"/>
    </location>
</feature>
<comment type="caution">
    <text evidence="12">The sequence shown here is derived from an EMBL/GenBank/DDBJ whole genome shotgun (WGS) entry which is preliminary data.</text>
</comment>
<dbReference type="InterPro" id="IPR011992">
    <property type="entry name" value="EF-hand-dom_pair"/>
</dbReference>
<keyword evidence="3" id="KW-0050">Antiport</keyword>
<dbReference type="SUPFAM" id="SSF47473">
    <property type="entry name" value="EF-hand"/>
    <property type="match status" value="1"/>
</dbReference>
<dbReference type="Gene3D" id="1.10.238.10">
    <property type="entry name" value="EF-hand"/>
    <property type="match status" value="2"/>
</dbReference>
<dbReference type="Gene3D" id="1.20.1420.30">
    <property type="entry name" value="NCX, central ion-binding region"/>
    <property type="match status" value="1"/>
</dbReference>
<feature type="chain" id="PRO_5044787348" description="EF-hand domain-containing protein" evidence="10">
    <location>
        <begin position="25"/>
        <end position="748"/>
    </location>
</feature>
<dbReference type="InterPro" id="IPR002048">
    <property type="entry name" value="EF_hand_dom"/>
</dbReference>
<dbReference type="Proteomes" id="UP001642360">
    <property type="component" value="Unassembled WGS sequence"/>
</dbReference>
<accession>A0ABC8UPN5</accession>
<evidence type="ECO:0000256" key="8">
    <source>
        <dbReference type="ARBA" id="ARBA00023136"/>
    </source>
</evidence>
<dbReference type="PROSITE" id="PS50222">
    <property type="entry name" value="EF_HAND_2"/>
    <property type="match status" value="4"/>
</dbReference>
<name>A0ABC8UPN5_9AQUA</name>
<feature type="transmembrane region" description="Helical" evidence="9">
    <location>
        <begin position="114"/>
        <end position="138"/>
    </location>
</feature>
<dbReference type="AlphaFoldDB" id="A0ABC8UPN5"/>
<keyword evidence="2" id="KW-0813">Transport</keyword>
<proteinExistence type="predicted"/>
<feature type="transmembrane region" description="Helical" evidence="9">
    <location>
        <begin position="590"/>
        <end position="610"/>
    </location>
</feature>
<keyword evidence="4 9" id="KW-0812">Transmembrane</keyword>
<evidence type="ECO:0000313" key="13">
    <source>
        <dbReference type="Proteomes" id="UP001642360"/>
    </source>
</evidence>
<evidence type="ECO:0000256" key="6">
    <source>
        <dbReference type="ARBA" id="ARBA00022989"/>
    </source>
</evidence>
<feature type="transmembrane region" description="Helical" evidence="9">
    <location>
        <begin position="695"/>
        <end position="715"/>
    </location>
</feature>
<dbReference type="InterPro" id="IPR018247">
    <property type="entry name" value="EF_Hand_1_Ca_BS"/>
</dbReference>
<dbReference type="SMART" id="SM00054">
    <property type="entry name" value="EFh"/>
    <property type="match status" value="4"/>
</dbReference>
<feature type="transmembrane region" description="Helical" evidence="9">
    <location>
        <begin position="249"/>
        <end position="267"/>
    </location>
</feature>
<dbReference type="GO" id="GO:0005774">
    <property type="term" value="C:vacuolar membrane"/>
    <property type="evidence" value="ECO:0007669"/>
    <property type="project" value="UniProtKB-ARBA"/>
</dbReference>
<gene>
    <name evidence="12" type="ORF">ILEXP_LOCUS53185</name>
</gene>
<feature type="transmembrane region" description="Helical" evidence="9">
    <location>
        <begin position="150"/>
        <end position="174"/>
    </location>
</feature>
<dbReference type="GO" id="GO:0012505">
    <property type="term" value="C:endomembrane system"/>
    <property type="evidence" value="ECO:0007669"/>
    <property type="project" value="UniProtKB-SubCell"/>
</dbReference>
<dbReference type="Pfam" id="PF13499">
    <property type="entry name" value="EF-hand_7"/>
    <property type="match status" value="2"/>
</dbReference>
<dbReference type="InterPro" id="IPR044880">
    <property type="entry name" value="NCX_ion-bd_dom_sf"/>
</dbReference>
<feature type="transmembrane region" description="Helical" evidence="9">
    <location>
        <begin position="622"/>
        <end position="640"/>
    </location>
</feature>
<dbReference type="InterPro" id="IPR004837">
    <property type="entry name" value="NaCa_Exmemb"/>
</dbReference>
<organism evidence="12 13">
    <name type="scientific">Ilex paraguariensis</name>
    <name type="common">yerba mate</name>
    <dbReference type="NCBI Taxonomy" id="185542"/>
    <lineage>
        <taxon>Eukaryota</taxon>
        <taxon>Viridiplantae</taxon>
        <taxon>Streptophyta</taxon>
        <taxon>Embryophyta</taxon>
        <taxon>Tracheophyta</taxon>
        <taxon>Spermatophyta</taxon>
        <taxon>Magnoliopsida</taxon>
        <taxon>eudicotyledons</taxon>
        <taxon>Gunneridae</taxon>
        <taxon>Pentapetalae</taxon>
        <taxon>asterids</taxon>
        <taxon>campanulids</taxon>
        <taxon>Aquifoliales</taxon>
        <taxon>Aquifoliaceae</taxon>
        <taxon>Ilex</taxon>
    </lineage>
</organism>
<feature type="signal peptide" evidence="10">
    <location>
        <begin position="1"/>
        <end position="24"/>
    </location>
</feature>
<dbReference type="EMBL" id="CAUOFW020008502">
    <property type="protein sequence ID" value="CAK9182949.1"/>
    <property type="molecule type" value="Genomic_DNA"/>
</dbReference>
<dbReference type="InterPro" id="IPR004713">
    <property type="entry name" value="CaH_exchang"/>
</dbReference>
<evidence type="ECO:0000256" key="7">
    <source>
        <dbReference type="ARBA" id="ARBA00023065"/>
    </source>
</evidence>
<dbReference type="CDD" id="cd00051">
    <property type="entry name" value="EFh"/>
    <property type="match status" value="1"/>
</dbReference>
<keyword evidence="6 9" id="KW-1133">Transmembrane helix</keyword>
<evidence type="ECO:0000259" key="11">
    <source>
        <dbReference type="PROSITE" id="PS50222"/>
    </source>
</evidence>
<evidence type="ECO:0000256" key="5">
    <source>
        <dbReference type="ARBA" id="ARBA00022837"/>
    </source>
</evidence>
<feature type="transmembrane region" description="Helical" evidence="9">
    <location>
        <begin position="195"/>
        <end position="214"/>
    </location>
</feature>
<dbReference type="PANTHER" id="PTHR31503">
    <property type="entry name" value="VACUOLAR CALCIUM ION TRANSPORTER"/>
    <property type="match status" value="1"/>
</dbReference>
<sequence>MGNSGKRTASFLFVLSLLTLKVTGRLLQQYSSSEFVSDGVDRVQDDEPSFLLLRGMDFSSEQDRCEQMYGFLPCSYSLMGHLFLIVVYEYLLFHGESYVITGGERIFKILGPGVFGASAFQILGALPESLILLASGLVDKGEGPQEYVQTAVGLLAGTTILLLTLLWGTCVILGSQDFPTTSNVGENHLHKQSSLLTVALGLSMGHFSLCHVVAHNWADKMLSPVCESNPPVAWAGTGNGVTTDIETSYTARIMVLSVIPFIIMQIPKVFNLSSPGERVVTIIALVVSIAFLLLYFFYQIFQPWIQKRQLEYVKHEHLIVDILKHVQKHTMRRLLNNDGAPNVRAIRRLFYEIDQDGNNFISFDELKGLLNEIRFRKSDLDNDEATAEVMKDFDLNNDRKITANEFVNGMTKWLDETKDAMGKRYHSNKSLKDLYQILQPWIQEKKKEQEMKKELISEILKHVQSSALGSLCTEDGTPDIPAIKRLFETIDLDKDNCISQPELKELIVHIKFGNIPWDADEAVAKIMEELDVSGDHLIDEEEFVTGFAKWLNMTNNQSPNLTESEDDIFKKTWEQVDFLVEEKSTDRSPWAWTKAIMFLVLGIAIVAVLAEPLIHSVHNFSISAGIPSFFISFILVPLATNARVASSAISAASQKKPRTTSLTLSEIYGGVVMNNILGFTVLLSLIYFRGLSWHFSAEVLVVLIVCAVMGLAASFNSTFPVWTSLIAYLLYPLALILVYALVDFSSLT</sequence>
<evidence type="ECO:0000256" key="9">
    <source>
        <dbReference type="SAM" id="Phobius"/>
    </source>
</evidence>
<feature type="transmembrane region" description="Helical" evidence="9">
    <location>
        <begin position="279"/>
        <end position="298"/>
    </location>
</feature>
<feature type="transmembrane region" description="Helical" evidence="9">
    <location>
        <begin position="667"/>
        <end position="688"/>
    </location>
</feature>
<feature type="domain" description="EF-hand" evidence="11">
    <location>
        <begin position="341"/>
        <end position="376"/>
    </location>
</feature>
<feature type="domain" description="EF-hand" evidence="11">
    <location>
        <begin position="381"/>
        <end position="416"/>
    </location>
</feature>
<feature type="domain" description="EF-hand" evidence="11">
    <location>
        <begin position="518"/>
        <end position="553"/>
    </location>
</feature>
<dbReference type="Pfam" id="PF01699">
    <property type="entry name" value="Na_Ca_ex"/>
    <property type="match status" value="1"/>
</dbReference>
<evidence type="ECO:0000256" key="10">
    <source>
        <dbReference type="SAM" id="SignalP"/>
    </source>
</evidence>
<evidence type="ECO:0000256" key="2">
    <source>
        <dbReference type="ARBA" id="ARBA00022448"/>
    </source>
</evidence>
<reference evidence="12 13" key="1">
    <citation type="submission" date="2024-02" db="EMBL/GenBank/DDBJ databases">
        <authorList>
            <person name="Vignale AGUSTIN F."/>
            <person name="Sosa J E."/>
            <person name="Modenutti C."/>
        </authorList>
    </citation>
    <scope>NUCLEOTIDE SEQUENCE [LARGE SCALE GENOMIC DNA]</scope>
</reference>
<keyword evidence="10" id="KW-0732">Signal</keyword>
<evidence type="ECO:0000256" key="4">
    <source>
        <dbReference type="ARBA" id="ARBA00022692"/>
    </source>
</evidence>
<protein>
    <recommendedName>
        <fullName evidence="11">EF-hand domain-containing protein</fullName>
    </recommendedName>
</protein>
<comment type="subcellular location">
    <subcellularLocation>
        <location evidence="1">Endomembrane system</location>
        <topology evidence="1">Multi-pass membrane protein</topology>
    </subcellularLocation>
</comment>
<dbReference type="PROSITE" id="PS00018">
    <property type="entry name" value="EF_HAND_1"/>
    <property type="match status" value="4"/>
</dbReference>
<keyword evidence="7" id="KW-0406">Ion transport</keyword>
<keyword evidence="13" id="KW-1185">Reference proteome</keyword>